<evidence type="ECO:0000256" key="1">
    <source>
        <dbReference type="ARBA" id="ARBA00005696"/>
    </source>
</evidence>
<dbReference type="GO" id="GO:0000045">
    <property type="term" value="P:autophagosome assembly"/>
    <property type="evidence" value="ECO:0007669"/>
    <property type="project" value="TreeGrafter"/>
</dbReference>
<dbReference type="OrthoDB" id="4089664at2759"/>
<sequence length="172" mass="20427">MENSTISIQDFHKYINAFLTISNDLLDEWKLNTIDQNIENNKFLTKKQVVLLRNPADPDLQIIATFEYHLVYNISYAVPVLCFNIWRQDGSRITLEEYWNYNKNLHDYNMHDTLTQMDHPVLNKPIFTLHPCKTYEILKEFLKTSKNPVISWLSVVSQFVHLDLLEEYLKSC</sequence>
<keyword evidence="4" id="KW-0833">Ubl conjugation pathway</keyword>
<reference evidence="7" key="1">
    <citation type="submission" date="2022-01" db="EMBL/GenBank/DDBJ databases">
        <authorList>
            <person name="King R."/>
        </authorList>
    </citation>
    <scope>NUCLEOTIDE SEQUENCE</scope>
</reference>
<comment type="similarity">
    <text evidence="1">Belongs to the ATG10 family.</text>
</comment>
<evidence type="ECO:0000256" key="3">
    <source>
        <dbReference type="ARBA" id="ARBA00022679"/>
    </source>
</evidence>
<dbReference type="GO" id="GO:0061651">
    <property type="term" value="F:Atg12 conjugating enzyme activity"/>
    <property type="evidence" value="ECO:0007669"/>
    <property type="project" value="TreeGrafter"/>
</dbReference>
<evidence type="ECO:0000313" key="8">
    <source>
        <dbReference type="Proteomes" id="UP001153636"/>
    </source>
</evidence>
<proteinExistence type="inferred from homology"/>
<evidence type="ECO:0000313" key="7">
    <source>
        <dbReference type="EMBL" id="CAH1106255.1"/>
    </source>
</evidence>
<keyword evidence="8" id="KW-1185">Reference proteome</keyword>
<accession>A0A9P0CUV0</accession>
<keyword evidence="3" id="KW-0808">Transferase</keyword>
<dbReference type="AlphaFoldDB" id="A0A9P0CUV0"/>
<dbReference type="PANTHER" id="PTHR14957:SF1">
    <property type="entry name" value="UBIQUITIN-LIKE-CONJUGATING ENZYME ATG10"/>
    <property type="match status" value="1"/>
</dbReference>
<evidence type="ECO:0000256" key="5">
    <source>
        <dbReference type="ARBA" id="ARBA00023006"/>
    </source>
</evidence>
<dbReference type="InterPro" id="IPR007135">
    <property type="entry name" value="Atg3/Atg10"/>
</dbReference>
<dbReference type="EMBL" id="OV651814">
    <property type="protein sequence ID" value="CAH1106255.1"/>
    <property type="molecule type" value="Genomic_DNA"/>
</dbReference>
<evidence type="ECO:0000256" key="6">
    <source>
        <dbReference type="ARBA" id="ARBA00029833"/>
    </source>
</evidence>
<name>A0A9P0CUV0_9CUCU</name>
<evidence type="ECO:0000256" key="2">
    <source>
        <dbReference type="ARBA" id="ARBA00021099"/>
    </source>
</evidence>
<organism evidence="7 8">
    <name type="scientific">Psylliodes chrysocephalus</name>
    <dbReference type="NCBI Taxonomy" id="3402493"/>
    <lineage>
        <taxon>Eukaryota</taxon>
        <taxon>Metazoa</taxon>
        <taxon>Ecdysozoa</taxon>
        <taxon>Arthropoda</taxon>
        <taxon>Hexapoda</taxon>
        <taxon>Insecta</taxon>
        <taxon>Pterygota</taxon>
        <taxon>Neoptera</taxon>
        <taxon>Endopterygota</taxon>
        <taxon>Coleoptera</taxon>
        <taxon>Polyphaga</taxon>
        <taxon>Cucujiformia</taxon>
        <taxon>Chrysomeloidea</taxon>
        <taxon>Chrysomelidae</taxon>
        <taxon>Galerucinae</taxon>
        <taxon>Alticini</taxon>
        <taxon>Psylliodes</taxon>
    </lineage>
</organism>
<protein>
    <recommendedName>
        <fullName evidence="2">Ubiquitin-like-conjugating enzyme ATG10</fullName>
    </recommendedName>
    <alternativeName>
        <fullName evidence="6">Autophagy-related protein 10</fullName>
    </alternativeName>
</protein>
<dbReference type="GO" id="GO:0032446">
    <property type="term" value="P:protein modification by small protein conjugation"/>
    <property type="evidence" value="ECO:0007669"/>
    <property type="project" value="TreeGrafter"/>
</dbReference>
<dbReference type="PANTHER" id="PTHR14957">
    <property type="entry name" value="UBIQUITIN-LIKE-CONJUGATING ENZYME ATG10"/>
    <property type="match status" value="1"/>
</dbReference>
<dbReference type="GO" id="GO:0000422">
    <property type="term" value="P:autophagy of mitochondrion"/>
    <property type="evidence" value="ECO:0007669"/>
    <property type="project" value="TreeGrafter"/>
</dbReference>
<dbReference type="GO" id="GO:0005829">
    <property type="term" value="C:cytosol"/>
    <property type="evidence" value="ECO:0007669"/>
    <property type="project" value="TreeGrafter"/>
</dbReference>
<dbReference type="Pfam" id="PF03987">
    <property type="entry name" value="Autophagy_act_C"/>
    <property type="match status" value="1"/>
</dbReference>
<dbReference type="Gene3D" id="3.30.1460.50">
    <property type="match status" value="1"/>
</dbReference>
<evidence type="ECO:0000256" key="4">
    <source>
        <dbReference type="ARBA" id="ARBA00022786"/>
    </source>
</evidence>
<keyword evidence="5" id="KW-0072">Autophagy</keyword>
<dbReference type="Proteomes" id="UP001153636">
    <property type="component" value="Chromosome 2"/>
</dbReference>
<gene>
    <name evidence="7" type="ORF">PSYICH_LOCUS7018</name>
</gene>